<name>A0A3P3W870_9FLAO</name>
<gene>
    <name evidence="1" type="ORF">EG849_08150</name>
</gene>
<dbReference type="OrthoDB" id="1446045at2"/>
<protein>
    <submittedName>
        <fullName evidence="1">Uncharacterized protein</fullName>
    </submittedName>
</protein>
<dbReference type="AlphaFoldDB" id="A0A3P3W870"/>
<organism evidence="1 2">
    <name type="scientific">Flavobacterium macacae</name>
    <dbReference type="NCBI Taxonomy" id="2488993"/>
    <lineage>
        <taxon>Bacteria</taxon>
        <taxon>Pseudomonadati</taxon>
        <taxon>Bacteroidota</taxon>
        <taxon>Flavobacteriia</taxon>
        <taxon>Flavobacteriales</taxon>
        <taxon>Flavobacteriaceae</taxon>
        <taxon>Flavobacterium</taxon>
    </lineage>
</organism>
<sequence>MDKTLDLKEILASIASWNTLRNEKNELVINNLFDAGNSFSYNRPKLESAQDSFIHVYPGVKDGKLLLFVIDADKDNAQEAKNPEEILAAITVCELDHSPELGSEIPTEEALERIKSWKDNRIGWVKKQVETEEGIFQAFVIPSSDLQPGQESKVYFALKPNPDGENAFADLIIDDMQDNSNDSGLSKYFDLVRPVPPFHIDGPLEKENFYLLEIS</sequence>
<keyword evidence="2" id="KW-1185">Reference proteome</keyword>
<evidence type="ECO:0000313" key="2">
    <source>
        <dbReference type="Proteomes" id="UP000271937"/>
    </source>
</evidence>
<dbReference type="RefSeq" id="WP_125012589.1">
    <property type="nucleotide sequence ID" value="NZ_RQVR01000008.1"/>
</dbReference>
<dbReference type="Proteomes" id="UP000271937">
    <property type="component" value="Unassembled WGS sequence"/>
</dbReference>
<evidence type="ECO:0000313" key="1">
    <source>
        <dbReference type="EMBL" id="RRJ91355.1"/>
    </source>
</evidence>
<accession>A0A3P3W870</accession>
<proteinExistence type="predicted"/>
<dbReference type="EMBL" id="RQVR01000008">
    <property type="protein sequence ID" value="RRJ91355.1"/>
    <property type="molecule type" value="Genomic_DNA"/>
</dbReference>
<reference evidence="1 2" key="1">
    <citation type="submission" date="2018-11" db="EMBL/GenBank/DDBJ databases">
        <title>Flavobacterium sp. nov., YIM 102600 draft genome.</title>
        <authorList>
            <person name="Li G."/>
            <person name="Jiang Y."/>
        </authorList>
    </citation>
    <scope>NUCLEOTIDE SEQUENCE [LARGE SCALE GENOMIC DNA]</scope>
    <source>
        <strain evidence="1 2">YIM 102600</strain>
    </source>
</reference>
<comment type="caution">
    <text evidence="1">The sequence shown here is derived from an EMBL/GenBank/DDBJ whole genome shotgun (WGS) entry which is preliminary data.</text>
</comment>